<gene>
    <name evidence="1" type="ORF">M6B22_20545</name>
</gene>
<accession>A0ABY7JWF1</accession>
<reference evidence="1" key="1">
    <citation type="submission" date="2022-05" db="EMBL/GenBank/DDBJ databases">
        <title>Jatrophihabitans sp. SB3-54 whole genome sequence.</title>
        <authorList>
            <person name="Suh M.K."/>
            <person name="Eom M.K."/>
            <person name="Kim J.S."/>
            <person name="Kim H.S."/>
            <person name="Do H.E."/>
            <person name="Shin Y.K."/>
            <person name="Lee J.-S."/>
        </authorList>
    </citation>
    <scope>NUCLEOTIDE SEQUENCE</scope>
    <source>
        <strain evidence="1">SB3-54</strain>
    </source>
</reference>
<dbReference type="EMBL" id="CP097463">
    <property type="protein sequence ID" value="WAX56890.1"/>
    <property type="molecule type" value="Genomic_DNA"/>
</dbReference>
<organism evidence="1 2">
    <name type="scientific">Jatrophihabitans cynanchi</name>
    <dbReference type="NCBI Taxonomy" id="2944128"/>
    <lineage>
        <taxon>Bacteria</taxon>
        <taxon>Bacillati</taxon>
        <taxon>Actinomycetota</taxon>
        <taxon>Actinomycetes</taxon>
        <taxon>Jatrophihabitantales</taxon>
        <taxon>Jatrophihabitantaceae</taxon>
        <taxon>Jatrophihabitans</taxon>
    </lineage>
</organism>
<evidence type="ECO:0000313" key="1">
    <source>
        <dbReference type="EMBL" id="WAX56890.1"/>
    </source>
</evidence>
<name>A0ABY7JWF1_9ACTN</name>
<dbReference type="Proteomes" id="UP001164693">
    <property type="component" value="Chromosome"/>
</dbReference>
<sequence>MSTLPHDLTDLYLAPVLLAVQARIEELGALPLPDLAIRIGLDSDLADWTPTMRDDALLRTVGHLLDLHDWELSWDRYGLKVSHDTHSVVLGVPKTFADFRVGLARRFGTAV</sequence>
<keyword evidence="2" id="KW-1185">Reference proteome</keyword>
<evidence type="ECO:0000313" key="2">
    <source>
        <dbReference type="Proteomes" id="UP001164693"/>
    </source>
</evidence>
<protein>
    <submittedName>
        <fullName evidence="1">Uncharacterized protein</fullName>
    </submittedName>
</protein>
<dbReference type="RefSeq" id="WP_269443426.1">
    <property type="nucleotide sequence ID" value="NZ_CP097463.1"/>
</dbReference>
<proteinExistence type="predicted"/>